<evidence type="ECO:0000256" key="2">
    <source>
        <dbReference type="SAM" id="Phobius"/>
    </source>
</evidence>
<protein>
    <recommendedName>
        <fullName evidence="5">Isoprenylcysteine carboxylmethyltransferase family protein</fullName>
    </recommendedName>
</protein>
<reference evidence="3" key="2">
    <citation type="submission" date="2020-09" db="EMBL/GenBank/DDBJ databases">
        <authorList>
            <person name="Sun Q."/>
            <person name="Ohkuma M."/>
        </authorList>
    </citation>
    <scope>NUCLEOTIDE SEQUENCE</scope>
    <source>
        <strain evidence="3">JCM 4714</strain>
    </source>
</reference>
<sequence>MRKATAVLGSALFLVLAAGCGAVLLPWWLTGGWRTGHWPLPPRLLGLVPLAAGTAVILAAYARFALEGRGTPAPVAPPARLVVSGAYRYVRNPIYLAVVAVLAGQGLLLARPVLFGLCRRRLGAAPGLRPPVRGAGAAAPLRGRLRALPAGGAALVAPAHPLAGHLRGAAGPGTRRSPCPAARSPSALVRHESPAQGHGHRTKPVVFRRPPGRPPTGLPRERLCARKPAGGPTPPVGPGARSQVPRSRGRTPQLRT</sequence>
<dbReference type="Proteomes" id="UP000655443">
    <property type="component" value="Unassembled WGS sequence"/>
</dbReference>
<evidence type="ECO:0000313" key="3">
    <source>
        <dbReference type="EMBL" id="GHE06666.1"/>
    </source>
</evidence>
<dbReference type="Gene3D" id="1.20.120.1630">
    <property type="match status" value="1"/>
</dbReference>
<dbReference type="AlphaFoldDB" id="A0A918YJZ0"/>
<organism evidence="3 4">
    <name type="scientific">Streptomyces alanosinicus</name>
    <dbReference type="NCBI Taxonomy" id="68171"/>
    <lineage>
        <taxon>Bacteria</taxon>
        <taxon>Bacillati</taxon>
        <taxon>Actinomycetota</taxon>
        <taxon>Actinomycetes</taxon>
        <taxon>Kitasatosporales</taxon>
        <taxon>Streptomycetaceae</taxon>
        <taxon>Streptomyces</taxon>
    </lineage>
</organism>
<name>A0A918YJZ0_9ACTN</name>
<evidence type="ECO:0000313" key="4">
    <source>
        <dbReference type="Proteomes" id="UP000655443"/>
    </source>
</evidence>
<reference evidence="3" key="1">
    <citation type="journal article" date="2014" name="Int. J. Syst. Evol. Microbiol.">
        <title>Complete genome sequence of Corynebacterium casei LMG S-19264T (=DSM 44701T), isolated from a smear-ripened cheese.</title>
        <authorList>
            <consortium name="US DOE Joint Genome Institute (JGI-PGF)"/>
            <person name="Walter F."/>
            <person name="Albersmeier A."/>
            <person name="Kalinowski J."/>
            <person name="Ruckert C."/>
        </authorList>
    </citation>
    <scope>NUCLEOTIDE SEQUENCE</scope>
    <source>
        <strain evidence="3">JCM 4714</strain>
    </source>
</reference>
<feature type="transmembrane region" description="Helical" evidence="2">
    <location>
        <begin position="94"/>
        <end position="114"/>
    </location>
</feature>
<keyword evidence="2" id="KW-0472">Membrane</keyword>
<keyword evidence="2" id="KW-0812">Transmembrane</keyword>
<feature type="transmembrane region" description="Helical" evidence="2">
    <location>
        <begin position="46"/>
        <end position="66"/>
    </location>
</feature>
<comment type="caution">
    <text evidence="3">The sequence shown here is derived from an EMBL/GenBank/DDBJ whole genome shotgun (WGS) entry which is preliminary data.</text>
</comment>
<gene>
    <name evidence="3" type="ORF">GCM10010339_48370</name>
</gene>
<accession>A0A918YJZ0</accession>
<keyword evidence="4" id="KW-1185">Reference proteome</keyword>
<feature type="region of interest" description="Disordered" evidence="1">
    <location>
        <begin position="166"/>
        <end position="256"/>
    </location>
</feature>
<keyword evidence="2" id="KW-1133">Transmembrane helix</keyword>
<evidence type="ECO:0000256" key="1">
    <source>
        <dbReference type="SAM" id="MobiDB-lite"/>
    </source>
</evidence>
<dbReference type="EMBL" id="BMVG01000011">
    <property type="protein sequence ID" value="GHE06666.1"/>
    <property type="molecule type" value="Genomic_DNA"/>
</dbReference>
<proteinExistence type="predicted"/>
<dbReference type="PROSITE" id="PS51257">
    <property type="entry name" value="PROKAR_LIPOPROTEIN"/>
    <property type="match status" value="1"/>
</dbReference>
<evidence type="ECO:0008006" key="5">
    <source>
        <dbReference type="Google" id="ProtNLM"/>
    </source>
</evidence>